<dbReference type="EMBL" id="QKNY01000007">
    <property type="protein sequence ID" value="RJX43647.1"/>
    <property type="molecule type" value="Genomic_DNA"/>
</dbReference>
<dbReference type="OrthoDB" id="202660at2157"/>
<sequence>MQANYVFRVTVQLDPPTAHLDPDRFETVCRLPAATPGTDGWLFFQYNLWRGDIADADHMQSLLMEKLGVEVIEASFSELETDSAYRAALESEIETDLSRFNADSVDAVVHQHLGSSIHVRDAEAIPDA</sequence>
<dbReference type="InterPro" id="IPR049798">
    <property type="entry name" value="LWR_salt"/>
</dbReference>
<evidence type="ECO:0000313" key="2">
    <source>
        <dbReference type="Proteomes" id="UP000276588"/>
    </source>
</evidence>
<dbReference type="AlphaFoldDB" id="A0A3A6PWC8"/>
<organism evidence="1 2">
    <name type="scientific">Halonotius aquaticus</name>
    <dbReference type="NCBI Taxonomy" id="2216978"/>
    <lineage>
        <taxon>Archaea</taxon>
        <taxon>Methanobacteriati</taxon>
        <taxon>Methanobacteriota</taxon>
        <taxon>Stenosarchaea group</taxon>
        <taxon>Halobacteria</taxon>
        <taxon>Halobacteriales</taxon>
        <taxon>Haloferacaceae</taxon>
        <taxon>Halonotius</taxon>
    </lineage>
</organism>
<dbReference type="NCBIfam" id="NF033910">
    <property type="entry name" value="LWR_salt"/>
    <property type="match status" value="1"/>
</dbReference>
<accession>A0A3A6PWC8</accession>
<dbReference type="Proteomes" id="UP000276588">
    <property type="component" value="Unassembled WGS sequence"/>
</dbReference>
<evidence type="ECO:0000313" key="1">
    <source>
        <dbReference type="EMBL" id="RJX43647.1"/>
    </source>
</evidence>
<proteinExistence type="predicted"/>
<protein>
    <recommendedName>
        <fullName evidence="3">LWR-salt protein</fullName>
    </recommendedName>
</protein>
<name>A0A3A6PWC8_9EURY</name>
<reference evidence="1 2" key="1">
    <citation type="submission" date="2018-06" db="EMBL/GenBank/DDBJ databases">
        <title>Halonotius sp. F13-13 a new haloarchaeeon isolated from a solar saltern from Isla Cristina, Huelva, Spain.</title>
        <authorList>
            <person name="Duran-Viseras A."/>
            <person name="Sanchez-Porro C."/>
            <person name="Ventosa A."/>
        </authorList>
    </citation>
    <scope>NUCLEOTIDE SEQUENCE [LARGE SCALE GENOMIC DNA]</scope>
    <source>
        <strain evidence="1 2">F13-13</strain>
    </source>
</reference>
<evidence type="ECO:0008006" key="3">
    <source>
        <dbReference type="Google" id="ProtNLM"/>
    </source>
</evidence>
<comment type="caution">
    <text evidence="1">The sequence shown here is derived from an EMBL/GenBank/DDBJ whole genome shotgun (WGS) entry which is preliminary data.</text>
</comment>
<keyword evidence="2" id="KW-1185">Reference proteome</keyword>
<gene>
    <name evidence="1" type="ORF">DM826_05190</name>
</gene>
<dbReference type="RefSeq" id="WP_120102212.1">
    <property type="nucleotide sequence ID" value="NZ_QKNY01000007.1"/>
</dbReference>
<dbReference type="Pfam" id="PF26423">
    <property type="entry name" value="LWR_salt"/>
    <property type="match status" value="1"/>
</dbReference>